<keyword evidence="13" id="KW-1185">Reference proteome</keyword>
<feature type="compositionally biased region" description="Low complexity" evidence="10">
    <location>
        <begin position="380"/>
        <end position="392"/>
    </location>
</feature>
<evidence type="ECO:0000313" key="13">
    <source>
        <dbReference type="Proteomes" id="UP000887568"/>
    </source>
</evidence>
<feature type="compositionally biased region" description="Low complexity" evidence="10">
    <location>
        <begin position="328"/>
        <end position="337"/>
    </location>
</feature>
<dbReference type="GO" id="GO:0008270">
    <property type="term" value="F:zinc ion binding"/>
    <property type="evidence" value="ECO:0007669"/>
    <property type="project" value="UniProtKB-KW"/>
</dbReference>
<dbReference type="SMART" id="SM00399">
    <property type="entry name" value="ZnF_C4"/>
    <property type="match status" value="1"/>
</dbReference>
<evidence type="ECO:0000259" key="11">
    <source>
        <dbReference type="PROSITE" id="PS51030"/>
    </source>
</evidence>
<evidence type="ECO:0000256" key="4">
    <source>
        <dbReference type="ARBA" id="ARBA00022833"/>
    </source>
</evidence>
<dbReference type="Proteomes" id="UP000887568">
    <property type="component" value="Unplaced"/>
</dbReference>
<proteinExistence type="predicted"/>
<keyword evidence="5" id="KW-0805">Transcription regulation</keyword>
<dbReference type="PRINTS" id="PR00047">
    <property type="entry name" value="STROIDFINGER"/>
</dbReference>
<comment type="subcellular location">
    <subcellularLocation>
        <location evidence="1">Nucleus</location>
    </subcellularLocation>
</comment>
<feature type="region of interest" description="Disordered" evidence="10">
    <location>
        <begin position="281"/>
        <end position="350"/>
    </location>
</feature>
<reference evidence="12" key="1">
    <citation type="submission" date="2022-11" db="UniProtKB">
        <authorList>
            <consortium name="EnsemblMetazoa"/>
        </authorList>
    </citation>
    <scope>IDENTIFICATION</scope>
</reference>
<dbReference type="Gene3D" id="3.30.50.10">
    <property type="entry name" value="Erythroid Transcription Factor GATA-1, subunit A"/>
    <property type="match status" value="1"/>
</dbReference>
<dbReference type="AlphaFoldDB" id="A0A914BCF8"/>
<keyword evidence="4" id="KW-0862">Zinc</keyword>
<dbReference type="InterPro" id="IPR001628">
    <property type="entry name" value="Znf_hrmn_rcpt"/>
</dbReference>
<feature type="region of interest" description="Disordered" evidence="10">
    <location>
        <begin position="377"/>
        <end position="437"/>
    </location>
</feature>
<evidence type="ECO:0000256" key="3">
    <source>
        <dbReference type="ARBA" id="ARBA00022771"/>
    </source>
</evidence>
<keyword evidence="2" id="KW-0479">Metal-binding</keyword>
<sequence>MKYSMHQQYYDGSLPGSICTMAEEYNNSTAAVGYCISGQGVEACVPHGGMFIHDGMMTPALSPSRKILCQVCGALSSGLHFGVFTCEGCKCFYRRSIKEGANYACAKDRNCDITMETRNSCRFCRFQKCLALGMSKEGIKLGRRPKVDSDVFQQGFYHAGDMEMLHSHGQQTYSWPGTDHLGTHYPTSFKSEPAFIDLEGRGKDGYDEQPVMNYSMKREAYVACDQHNGLHYPHQGSYLMPGQQPSVNAVPTSPASRDHYEQVYGSPMEAGIHPRQQVYLPPDGPSHPHHTAPMSNPVPIMHAPTPHPPSTQSRMEHDGSRSWTAGLSPTSSMSSGSEEAWEGTVFQGSHPSSVTLTLPEVHSGAVAAMAYANLYRGKNESPSSTSSSISTPERSKDDENPAPKRPTEATFHSEAERGSRSYTELVPRKNNQKTDSVMQPVVERHEGYIDKLQAMQSSIALSPKPASPASGNNNNEVWVRHPDSRQPSGMVVGGSGGLLDLSHHSANLKMKQEENQDRESQGDLLHSIMTHFLQLKMDVVTQWKVYHSKVSSDEATDISWKEVESFVNSSYEITECIRSYVCKVLGLAQQNCSSGVELVWSSLAVVVKTCLLLDLPTGDQMRKAGGGRDPPQLQKEEAACISILALFSSMAATGSDDASLADACQWICCIAQDYLKEKCETEERFQQVIQLLQGDSTATLISSPT</sequence>
<evidence type="ECO:0000256" key="6">
    <source>
        <dbReference type="ARBA" id="ARBA00023125"/>
    </source>
</evidence>
<name>A0A914BCF8_PATMI</name>
<evidence type="ECO:0000256" key="5">
    <source>
        <dbReference type="ARBA" id="ARBA00023015"/>
    </source>
</evidence>
<organism evidence="12 13">
    <name type="scientific">Patiria miniata</name>
    <name type="common">Bat star</name>
    <name type="synonym">Asterina miniata</name>
    <dbReference type="NCBI Taxonomy" id="46514"/>
    <lineage>
        <taxon>Eukaryota</taxon>
        <taxon>Metazoa</taxon>
        <taxon>Echinodermata</taxon>
        <taxon>Eleutherozoa</taxon>
        <taxon>Asterozoa</taxon>
        <taxon>Asteroidea</taxon>
        <taxon>Valvatacea</taxon>
        <taxon>Valvatida</taxon>
        <taxon>Asterinidae</taxon>
        <taxon>Patiria</taxon>
    </lineage>
</organism>
<keyword evidence="3" id="KW-0863">Zinc-finger</keyword>
<feature type="domain" description="Nuclear receptor" evidence="11">
    <location>
        <begin position="66"/>
        <end position="141"/>
    </location>
</feature>
<dbReference type="CDD" id="cd06916">
    <property type="entry name" value="NR_DBD_like"/>
    <property type="match status" value="1"/>
</dbReference>
<dbReference type="GO" id="GO:0000978">
    <property type="term" value="F:RNA polymerase II cis-regulatory region sequence-specific DNA binding"/>
    <property type="evidence" value="ECO:0007669"/>
    <property type="project" value="TreeGrafter"/>
</dbReference>
<keyword evidence="8" id="KW-0675">Receptor</keyword>
<dbReference type="GO" id="GO:0004879">
    <property type="term" value="F:nuclear receptor activity"/>
    <property type="evidence" value="ECO:0007669"/>
    <property type="project" value="TreeGrafter"/>
</dbReference>
<evidence type="ECO:0000256" key="7">
    <source>
        <dbReference type="ARBA" id="ARBA00023163"/>
    </source>
</evidence>
<dbReference type="RefSeq" id="XP_038073913.1">
    <property type="nucleotide sequence ID" value="XM_038217985.1"/>
</dbReference>
<dbReference type="PROSITE" id="PS51030">
    <property type="entry name" value="NUCLEAR_REC_DBD_2"/>
    <property type="match status" value="1"/>
</dbReference>
<dbReference type="Pfam" id="PF00105">
    <property type="entry name" value="zf-C4"/>
    <property type="match status" value="1"/>
</dbReference>
<dbReference type="GO" id="GO:0005634">
    <property type="term" value="C:nucleus"/>
    <property type="evidence" value="ECO:0007669"/>
    <property type="project" value="UniProtKB-SubCell"/>
</dbReference>
<evidence type="ECO:0000256" key="10">
    <source>
        <dbReference type="SAM" id="MobiDB-lite"/>
    </source>
</evidence>
<feature type="compositionally biased region" description="Basic and acidic residues" evidence="10">
    <location>
        <begin position="393"/>
        <end position="419"/>
    </location>
</feature>
<evidence type="ECO:0000256" key="8">
    <source>
        <dbReference type="ARBA" id="ARBA00023170"/>
    </source>
</evidence>
<dbReference type="SUPFAM" id="SSF57716">
    <property type="entry name" value="Glucocorticoid receptor-like (DNA-binding domain)"/>
    <property type="match status" value="1"/>
</dbReference>
<evidence type="ECO:0000256" key="2">
    <source>
        <dbReference type="ARBA" id="ARBA00022723"/>
    </source>
</evidence>
<dbReference type="EnsemblMetazoa" id="XM_038217985.1">
    <property type="protein sequence ID" value="XP_038073913.1"/>
    <property type="gene ID" value="LOC119741993"/>
</dbReference>
<dbReference type="OMA" id="GMFIHDG"/>
<dbReference type="PANTHER" id="PTHR45805:SF2">
    <property type="entry name" value="NUCLEAR HORMONE RECEPTOR HR3-RELATED"/>
    <property type="match status" value="1"/>
</dbReference>
<keyword evidence="7" id="KW-0804">Transcription</keyword>
<protein>
    <recommendedName>
        <fullName evidence="11">Nuclear receptor domain-containing protein</fullName>
    </recommendedName>
</protein>
<evidence type="ECO:0000256" key="9">
    <source>
        <dbReference type="ARBA" id="ARBA00023242"/>
    </source>
</evidence>
<keyword evidence="9" id="KW-0539">Nucleus</keyword>
<evidence type="ECO:0000256" key="1">
    <source>
        <dbReference type="ARBA" id="ARBA00004123"/>
    </source>
</evidence>
<dbReference type="OrthoDB" id="10070038at2759"/>
<dbReference type="PANTHER" id="PTHR45805">
    <property type="entry name" value="NUCLEAR HORMONE RECEPTOR HR3-RELATED"/>
    <property type="match status" value="1"/>
</dbReference>
<evidence type="ECO:0000313" key="12">
    <source>
        <dbReference type="EnsemblMetazoa" id="XP_038073913.1"/>
    </source>
</evidence>
<accession>A0A914BCF8</accession>
<dbReference type="InterPro" id="IPR013088">
    <property type="entry name" value="Znf_NHR/GATA"/>
</dbReference>
<dbReference type="GeneID" id="119741993"/>
<keyword evidence="6" id="KW-0238">DNA-binding</keyword>